<proteinExistence type="predicted"/>
<sequence length="191" mass="21761">MDIWNEAVPGLVVAVIGWLGWRWLRQRSQFLPAHLQGAQQIWTEREFVIDEPVRLVARVDAAWRLASGEVVLAEVKHRRHDRVHRSDVVQLSAQRLAAVAVTGESIAQWGWVCVYRGRWWRRSRWHRVDLMTQGQVIELVLRRERLVAGEVQARTAVAGGVCLSCEWRSGCVDVAQRASGGRDSKTAVVRL</sequence>
<evidence type="ECO:0000313" key="2">
    <source>
        <dbReference type="EMBL" id="BDI05968.1"/>
    </source>
</evidence>
<name>A0ABM7YNB5_9BURK</name>
<protein>
    <recommendedName>
        <fullName evidence="4">PD-(D/E)XK endonuclease-like domain-containing protein</fullName>
    </recommendedName>
</protein>
<evidence type="ECO:0008006" key="4">
    <source>
        <dbReference type="Google" id="ProtNLM"/>
    </source>
</evidence>
<evidence type="ECO:0000313" key="3">
    <source>
        <dbReference type="Proteomes" id="UP001057498"/>
    </source>
</evidence>
<keyword evidence="1" id="KW-0812">Transmembrane</keyword>
<keyword evidence="1" id="KW-0472">Membrane</keyword>
<feature type="transmembrane region" description="Helical" evidence="1">
    <location>
        <begin position="6"/>
        <end position="24"/>
    </location>
</feature>
<accession>A0ABM7YNB5</accession>
<gene>
    <name evidence="2" type="ORF">CATMQ487_29380</name>
</gene>
<keyword evidence="1" id="KW-1133">Transmembrane helix</keyword>
<reference evidence="2" key="1">
    <citation type="submission" date="2022-04" db="EMBL/GenBank/DDBJ databases">
        <title>Whole genome sequence of Sphaerotilus sp. FB-5.</title>
        <authorList>
            <person name="Takeda M."/>
            <person name="Narihara S."/>
            <person name="Akimoto M."/>
            <person name="Akimoto R."/>
            <person name="Nishiyashiki S."/>
            <person name="Murakami T."/>
        </authorList>
    </citation>
    <scope>NUCLEOTIDE SEQUENCE</scope>
    <source>
        <strain evidence="2">FB-5</strain>
    </source>
</reference>
<dbReference type="Proteomes" id="UP001057498">
    <property type="component" value="Chromosome"/>
</dbReference>
<dbReference type="RefSeq" id="WP_251969294.1">
    <property type="nucleotide sequence ID" value="NZ_AP025730.1"/>
</dbReference>
<organism evidence="2 3">
    <name type="scientific">Sphaerotilus microaerophilus</name>
    <dbReference type="NCBI Taxonomy" id="2914710"/>
    <lineage>
        <taxon>Bacteria</taxon>
        <taxon>Pseudomonadati</taxon>
        <taxon>Pseudomonadota</taxon>
        <taxon>Betaproteobacteria</taxon>
        <taxon>Burkholderiales</taxon>
        <taxon>Sphaerotilaceae</taxon>
        <taxon>Sphaerotilus</taxon>
    </lineage>
</organism>
<evidence type="ECO:0000256" key="1">
    <source>
        <dbReference type="SAM" id="Phobius"/>
    </source>
</evidence>
<keyword evidence="3" id="KW-1185">Reference proteome</keyword>
<dbReference type="EMBL" id="AP025730">
    <property type="protein sequence ID" value="BDI05968.1"/>
    <property type="molecule type" value="Genomic_DNA"/>
</dbReference>